<keyword evidence="2" id="KW-1185">Reference proteome</keyword>
<organism evidence="1">
    <name type="scientific">Fonticula alba</name>
    <name type="common">Slime mold</name>
    <dbReference type="NCBI Taxonomy" id="691883"/>
    <lineage>
        <taxon>Eukaryota</taxon>
        <taxon>Rotosphaerida</taxon>
        <taxon>Fonticulaceae</taxon>
        <taxon>Fonticula</taxon>
    </lineage>
</organism>
<dbReference type="GeneID" id="20528752"/>
<dbReference type="EMBL" id="KB932206">
    <property type="protein sequence ID" value="KCV69608.1"/>
    <property type="molecule type" value="Genomic_DNA"/>
</dbReference>
<sequence length="105" mass="12338">MAVAAVVEPHTLPRPERQDHRDRYLEGVYNPIKVLNVRTMLYYPDSKMNAEQKRVPRARFKKAIVLVDNPFPFPLEMASYQKSMLSEEIDRLYRSRLSNDGSEKK</sequence>
<protein>
    <submittedName>
        <fullName evidence="1">Uncharacterized protein</fullName>
    </submittedName>
</protein>
<dbReference type="InterPro" id="IPR012677">
    <property type="entry name" value="Nucleotide-bd_a/b_plait_sf"/>
</dbReference>
<proteinExistence type="predicted"/>
<evidence type="ECO:0000313" key="1">
    <source>
        <dbReference type="EMBL" id="KCV69608.1"/>
    </source>
</evidence>
<dbReference type="RefSeq" id="XP_009496173.1">
    <property type="nucleotide sequence ID" value="XM_009497898.1"/>
</dbReference>
<name>A0A058Z6Q9_FONAL</name>
<dbReference type="AlphaFoldDB" id="A0A058Z6Q9"/>
<accession>A0A058Z6Q9</accession>
<gene>
    <name evidence="1" type="ORF">H696_04027</name>
</gene>
<evidence type="ECO:0000313" key="2">
    <source>
        <dbReference type="Proteomes" id="UP000030693"/>
    </source>
</evidence>
<reference evidence="1" key="1">
    <citation type="submission" date="2013-04" db="EMBL/GenBank/DDBJ databases">
        <title>The Genome Sequence of Fonticula alba ATCC 38817.</title>
        <authorList>
            <consortium name="The Broad Institute Genomics Platform"/>
            <person name="Russ C."/>
            <person name="Cuomo C."/>
            <person name="Burger G."/>
            <person name="Gray M.W."/>
            <person name="Holland P.W.H."/>
            <person name="King N."/>
            <person name="Lang F.B.F."/>
            <person name="Roger A.J."/>
            <person name="Ruiz-Trillo I."/>
            <person name="Brown M."/>
            <person name="Walker B."/>
            <person name="Young S."/>
            <person name="Zeng Q."/>
            <person name="Gargeya S."/>
            <person name="Fitzgerald M."/>
            <person name="Haas B."/>
            <person name="Abouelleil A."/>
            <person name="Allen A.W."/>
            <person name="Alvarado L."/>
            <person name="Arachchi H.M."/>
            <person name="Berlin A.M."/>
            <person name="Chapman S.B."/>
            <person name="Gainer-Dewar J."/>
            <person name="Goldberg J."/>
            <person name="Griggs A."/>
            <person name="Gujja S."/>
            <person name="Hansen M."/>
            <person name="Howarth C."/>
            <person name="Imamovic A."/>
            <person name="Ireland A."/>
            <person name="Larimer J."/>
            <person name="McCowan C."/>
            <person name="Murphy C."/>
            <person name="Pearson M."/>
            <person name="Poon T.W."/>
            <person name="Priest M."/>
            <person name="Roberts A."/>
            <person name="Saif S."/>
            <person name="Shea T."/>
            <person name="Sisk P."/>
            <person name="Sykes S."/>
            <person name="Wortman J."/>
            <person name="Nusbaum C."/>
            <person name="Birren B."/>
        </authorList>
    </citation>
    <scope>NUCLEOTIDE SEQUENCE [LARGE SCALE GENOMIC DNA]</scope>
    <source>
        <strain evidence="1">ATCC 38817</strain>
    </source>
</reference>
<dbReference type="Gene3D" id="3.30.70.330">
    <property type="match status" value="1"/>
</dbReference>
<dbReference type="Proteomes" id="UP000030693">
    <property type="component" value="Unassembled WGS sequence"/>
</dbReference>